<dbReference type="RefSeq" id="XP_045144901.1">
    <property type="nucleotide sequence ID" value="XM_045288966.1"/>
</dbReference>
<organism evidence="1 2">
    <name type="scientific">Echinops telfairi</name>
    <name type="common">Lesser hedgehog tenrec</name>
    <dbReference type="NCBI Taxonomy" id="9371"/>
    <lineage>
        <taxon>Eukaryota</taxon>
        <taxon>Metazoa</taxon>
        <taxon>Chordata</taxon>
        <taxon>Craniata</taxon>
        <taxon>Vertebrata</taxon>
        <taxon>Euteleostomi</taxon>
        <taxon>Mammalia</taxon>
        <taxon>Eutheria</taxon>
        <taxon>Afrotheria</taxon>
        <taxon>Tenrecidae</taxon>
        <taxon>Tenrecinae</taxon>
        <taxon>Echinops</taxon>
    </lineage>
</organism>
<sequence>MGAHLVQWYLGEASVEPDPLQMPTFRPDSGFPGPKVRDKVTTQQQMTNAQLMLHQRDYCAHHLLRLLKCKRDSFPNILGCKHEQHACDYCEHDYVSRMKEFERERRLLKQKQQREKREAATARGQGEGEVATEVAL</sequence>
<gene>
    <name evidence="2" type="primary">LOC101647046</name>
</gene>
<dbReference type="Proteomes" id="UP000694863">
    <property type="component" value="Unplaced"/>
</dbReference>
<keyword evidence="1" id="KW-1185">Reference proteome</keyword>
<name>A0AC55CZI5_ECHTE</name>
<accession>A0AC55CZI5</accession>
<evidence type="ECO:0000313" key="1">
    <source>
        <dbReference type="Proteomes" id="UP000694863"/>
    </source>
</evidence>
<evidence type="ECO:0000313" key="2">
    <source>
        <dbReference type="RefSeq" id="XP_045144901.1"/>
    </source>
</evidence>
<reference evidence="2" key="1">
    <citation type="submission" date="2025-08" db="UniProtKB">
        <authorList>
            <consortium name="RefSeq"/>
        </authorList>
    </citation>
    <scope>IDENTIFICATION</scope>
</reference>
<protein>
    <submittedName>
        <fullName evidence="2">NADH dehydrogenase [ubiquinone] 1 beta subcomplex subunit 7-like</fullName>
    </submittedName>
</protein>
<proteinExistence type="predicted"/>